<dbReference type="InterPro" id="IPR050660">
    <property type="entry name" value="NEK_Ser/Thr_kinase"/>
</dbReference>
<evidence type="ECO:0000259" key="9">
    <source>
        <dbReference type="PROSITE" id="PS50011"/>
    </source>
</evidence>
<dbReference type="InterPro" id="IPR011009">
    <property type="entry name" value="Kinase-like_dom_sf"/>
</dbReference>
<dbReference type="EMBL" id="AP019860">
    <property type="protein sequence ID" value="BBM83551.1"/>
    <property type="molecule type" value="Genomic_DNA"/>
</dbReference>
<dbReference type="InterPro" id="IPR017441">
    <property type="entry name" value="Protein_kinase_ATP_BS"/>
</dbReference>
<dbReference type="PROSITE" id="PS50011">
    <property type="entry name" value="PROTEIN_KINASE_DOM"/>
    <property type="match status" value="1"/>
</dbReference>
<evidence type="ECO:0000313" key="11">
    <source>
        <dbReference type="Proteomes" id="UP000326354"/>
    </source>
</evidence>
<evidence type="ECO:0000256" key="2">
    <source>
        <dbReference type="ARBA" id="ARBA00012513"/>
    </source>
</evidence>
<dbReference type="InterPro" id="IPR000719">
    <property type="entry name" value="Prot_kinase_dom"/>
</dbReference>
<gene>
    <name evidence="10" type="ORF">UABAM_01903</name>
</gene>
<dbReference type="InterPro" id="IPR008984">
    <property type="entry name" value="SMAD_FHA_dom_sf"/>
</dbReference>
<keyword evidence="11" id="KW-1185">Reference proteome</keyword>
<dbReference type="Pfam" id="PF00069">
    <property type="entry name" value="Pkinase"/>
    <property type="match status" value="1"/>
</dbReference>
<dbReference type="EC" id="2.7.11.1" evidence="2"/>
<dbReference type="CDD" id="cd00060">
    <property type="entry name" value="FHA"/>
    <property type="match status" value="1"/>
</dbReference>
<name>A0A5S9F2S7_UABAM</name>
<dbReference type="InterPro" id="IPR000253">
    <property type="entry name" value="FHA_dom"/>
</dbReference>
<protein>
    <recommendedName>
        <fullName evidence="2">non-specific serine/threonine protein kinase</fullName>
        <ecNumber evidence="2">2.7.11.1</ecNumber>
    </recommendedName>
</protein>
<sequence length="477" mass="53236">MGVNMENKVVAKFTVFVNKKMISSFHLMENTSIVIGRGNEATYQIKSSALSRRHCQILSTPQGVFVNDCGSLNGTYVNYAQIKKPTPLQTNDQIQLGPITFRVETFVKYHTTQHQHHQHVVKAPTIPPTSLSANALVPIADDEARPTQHMQDFSPLTPVIPSGKCLACQSEVSAKDIRSQMGVFKGNEIYCINCFSKGAGNFPTIAGFRIVKKLGSGGMGDVYEAIQLSMQRPVAFKLMRGLENASEQQVLRFFREARTGGKLHHPNIVSFIDAGKMEKACYIAMELVSGTNVRSVLEARGPIDYREVMRIAYYVGKALDYAYSKFTVVHRDVKPENILIDTDNVVKLTDFGLAKNLEEAGLSGITKSQTGVGTLFYMSPEQIADARFADQRADVYSLGISMYEMITNEKPFFATQMMPLVNKIRYSEPRPIQEIIPDVPDNVCNIIAKSMSKEPDDRYQTSGEMIKVIKQYVQEEL</sequence>
<keyword evidence="4 7" id="KW-0547">Nucleotide-binding</keyword>
<evidence type="ECO:0000256" key="1">
    <source>
        <dbReference type="ARBA" id="ARBA00010886"/>
    </source>
</evidence>
<dbReference type="Gene3D" id="1.10.510.10">
    <property type="entry name" value="Transferase(Phosphotransferase) domain 1"/>
    <property type="match status" value="1"/>
</dbReference>
<feature type="domain" description="FHA" evidence="8">
    <location>
        <begin position="33"/>
        <end position="82"/>
    </location>
</feature>
<organism evidence="10 11">
    <name type="scientific">Uabimicrobium amorphum</name>
    <dbReference type="NCBI Taxonomy" id="2596890"/>
    <lineage>
        <taxon>Bacteria</taxon>
        <taxon>Pseudomonadati</taxon>
        <taxon>Planctomycetota</taxon>
        <taxon>Candidatus Uabimicrobiia</taxon>
        <taxon>Candidatus Uabimicrobiales</taxon>
        <taxon>Candidatus Uabimicrobiaceae</taxon>
        <taxon>Candidatus Uabimicrobium</taxon>
    </lineage>
</organism>
<dbReference type="PANTHER" id="PTHR43671:SF13">
    <property type="entry name" value="SERINE_THREONINE-PROTEIN KINASE NEK2"/>
    <property type="match status" value="1"/>
</dbReference>
<evidence type="ECO:0000313" key="10">
    <source>
        <dbReference type="EMBL" id="BBM83551.1"/>
    </source>
</evidence>
<keyword evidence="3" id="KW-0808">Transferase</keyword>
<dbReference type="SUPFAM" id="SSF56112">
    <property type="entry name" value="Protein kinase-like (PK-like)"/>
    <property type="match status" value="1"/>
</dbReference>
<dbReference type="SMART" id="SM00240">
    <property type="entry name" value="FHA"/>
    <property type="match status" value="1"/>
</dbReference>
<evidence type="ECO:0000256" key="3">
    <source>
        <dbReference type="ARBA" id="ARBA00022679"/>
    </source>
</evidence>
<reference evidence="10 11" key="1">
    <citation type="submission" date="2019-08" db="EMBL/GenBank/DDBJ databases">
        <title>Complete genome sequence of Candidatus Uab amorphum.</title>
        <authorList>
            <person name="Shiratori T."/>
            <person name="Suzuki S."/>
            <person name="Kakizawa Y."/>
            <person name="Ishida K."/>
        </authorList>
    </citation>
    <scope>NUCLEOTIDE SEQUENCE [LARGE SCALE GENOMIC DNA]</scope>
    <source>
        <strain evidence="10 11">SRT547</strain>
    </source>
</reference>
<evidence type="ECO:0000256" key="5">
    <source>
        <dbReference type="ARBA" id="ARBA00022777"/>
    </source>
</evidence>
<evidence type="ECO:0000256" key="7">
    <source>
        <dbReference type="PROSITE-ProRule" id="PRU10141"/>
    </source>
</evidence>
<dbReference type="CDD" id="cd14014">
    <property type="entry name" value="STKc_PknB_like"/>
    <property type="match status" value="1"/>
</dbReference>
<dbReference type="PROSITE" id="PS50006">
    <property type="entry name" value="FHA_DOMAIN"/>
    <property type="match status" value="1"/>
</dbReference>
<evidence type="ECO:0000256" key="6">
    <source>
        <dbReference type="ARBA" id="ARBA00022840"/>
    </source>
</evidence>
<keyword evidence="5 10" id="KW-0418">Kinase</keyword>
<dbReference type="GO" id="GO:0005524">
    <property type="term" value="F:ATP binding"/>
    <property type="evidence" value="ECO:0007669"/>
    <property type="project" value="UniProtKB-UniRule"/>
</dbReference>
<dbReference type="PANTHER" id="PTHR43671">
    <property type="entry name" value="SERINE/THREONINE-PROTEIN KINASE NEK"/>
    <property type="match status" value="1"/>
</dbReference>
<feature type="domain" description="Protein kinase" evidence="9">
    <location>
        <begin position="208"/>
        <end position="473"/>
    </location>
</feature>
<dbReference type="Gene3D" id="3.30.200.20">
    <property type="entry name" value="Phosphorylase Kinase, domain 1"/>
    <property type="match status" value="1"/>
</dbReference>
<dbReference type="SUPFAM" id="SSF49879">
    <property type="entry name" value="SMAD/FHA domain"/>
    <property type="match status" value="1"/>
</dbReference>
<evidence type="ECO:0000259" key="8">
    <source>
        <dbReference type="PROSITE" id="PS50006"/>
    </source>
</evidence>
<dbReference type="OrthoDB" id="6111975at2"/>
<evidence type="ECO:0000256" key="4">
    <source>
        <dbReference type="ARBA" id="ARBA00022741"/>
    </source>
</evidence>
<keyword evidence="10" id="KW-0723">Serine/threonine-protein kinase</keyword>
<feature type="binding site" evidence="7">
    <location>
        <position position="237"/>
    </location>
    <ligand>
        <name>ATP</name>
        <dbReference type="ChEBI" id="CHEBI:30616"/>
    </ligand>
</feature>
<proteinExistence type="inferred from homology"/>
<dbReference type="Proteomes" id="UP000326354">
    <property type="component" value="Chromosome"/>
</dbReference>
<keyword evidence="6 7" id="KW-0067">ATP-binding</keyword>
<comment type="similarity">
    <text evidence="1">Belongs to the protein kinase superfamily. NEK Ser/Thr protein kinase family. NIMA subfamily.</text>
</comment>
<dbReference type="SMART" id="SM00220">
    <property type="entry name" value="S_TKc"/>
    <property type="match status" value="1"/>
</dbReference>
<dbReference type="PROSITE" id="PS00108">
    <property type="entry name" value="PROTEIN_KINASE_ST"/>
    <property type="match status" value="1"/>
</dbReference>
<dbReference type="InterPro" id="IPR008271">
    <property type="entry name" value="Ser/Thr_kinase_AS"/>
</dbReference>
<dbReference type="GO" id="GO:0004674">
    <property type="term" value="F:protein serine/threonine kinase activity"/>
    <property type="evidence" value="ECO:0007669"/>
    <property type="project" value="UniProtKB-KW"/>
</dbReference>
<dbReference type="Gene3D" id="2.60.200.20">
    <property type="match status" value="1"/>
</dbReference>
<accession>A0A5S9F2S7</accession>
<dbReference type="Pfam" id="PF00498">
    <property type="entry name" value="FHA"/>
    <property type="match status" value="1"/>
</dbReference>
<dbReference type="AlphaFoldDB" id="A0A5S9F2S7"/>
<dbReference type="PROSITE" id="PS00107">
    <property type="entry name" value="PROTEIN_KINASE_ATP"/>
    <property type="match status" value="1"/>
</dbReference>
<dbReference type="KEGG" id="uam:UABAM_01903"/>